<protein>
    <recommendedName>
        <fullName evidence="2">Cupin type-2 domain-containing protein</fullName>
    </recommendedName>
</protein>
<dbReference type="GO" id="GO:0046872">
    <property type="term" value="F:metal ion binding"/>
    <property type="evidence" value="ECO:0007669"/>
    <property type="project" value="UniProtKB-KW"/>
</dbReference>
<dbReference type="Pfam" id="PF07883">
    <property type="entry name" value="Cupin_2"/>
    <property type="match status" value="1"/>
</dbReference>
<dbReference type="EMBL" id="UINC01000083">
    <property type="protein sequence ID" value="SUZ48733.1"/>
    <property type="molecule type" value="Genomic_DNA"/>
</dbReference>
<dbReference type="InterPro" id="IPR014710">
    <property type="entry name" value="RmlC-like_jellyroll"/>
</dbReference>
<evidence type="ECO:0000259" key="2">
    <source>
        <dbReference type="Pfam" id="PF07883"/>
    </source>
</evidence>
<evidence type="ECO:0000313" key="3">
    <source>
        <dbReference type="EMBL" id="SUZ48733.1"/>
    </source>
</evidence>
<dbReference type="PANTHER" id="PTHR35848:SF6">
    <property type="entry name" value="CUPIN TYPE-2 DOMAIN-CONTAINING PROTEIN"/>
    <property type="match status" value="1"/>
</dbReference>
<dbReference type="InterPro" id="IPR051610">
    <property type="entry name" value="GPI/OXD"/>
</dbReference>
<accession>A0A381N556</accession>
<evidence type="ECO:0000256" key="1">
    <source>
        <dbReference type="ARBA" id="ARBA00022723"/>
    </source>
</evidence>
<name>A0A381N556_9ZZZZ</name>
<dbReference type="AlphaFoldDB" id="A0A381N556"/>
<proteinExistence type="predicted"/>
<organism evidence="3">
    <name type="scientific">marine metagenome</name>
    <dbReference type="NCBI Taxonomy" id="408172"/>
    <lineage>
        <taxon>unclassified sequences</taxon>
        <taxon>metagenomes</taxon>
        <taxon>ecological metagenomes</taxon>
    </lineage>
</organism>
<gene>
    <name evidence="3" type="ORF">METZ01_LOCUS1587</name>
</gene>
<sequence>MGQLGGGCRVVGVNDGKLYQEGTRTRRRTIGSTINARDIEQSVSHFDQGLSPGQVNPTSEEVHFTVAGSGACYINGHRYELEAGSAAYIPPEAECCFDAPFGDLEIVSVCCPQIANSVFDLPPRTKPIDIHSAIPTRCLHERERESLMTGIRSFKLLADKSVGCQRVTQFIGLIPTSEAPPHYHTYEEALYVVEGRGVMWADGKEEPVEPGTCIYLPRQVSHSLKNLEATPIRLLGVFHPSGSPAVRYGDE</sequence>
<dbReference type="InterPro" id="IPR011051">
    <property type="entry name" value="RmlC_Cupin_sf"/>
</dbReference>
<keyword evidence="1" id="KW-0479">Metal-binding</keyword>
<feature type="domain" description="Cupin type-2" evidence="2">
    <location>
        <begin position="175"/>
        <end position="237"/>
    </location>
</feature>
<dbReference type="Gene3D" id="2.60.120.10">
    <property type="entry name" value="Jelly Rolls"/>
    <property type="match status" value="2"/>
</dbReference>
<dbReference type="PANTHER" id="PTHR35848">
    <property type="entry name" value="OXALATE-BINDING PROTEIN"/>
    <property type="match status" value="1"/>
</dbReference>
<dbReference type="InterPro" id="IPR013096">
    <property type="entry name" value="Cupin_2"/>
</dbReference>
<reference evidence="3" key="1">
    <citation type="submission" date="2018-05" db="EMBL/GenBank/DDBJ databases">
        <authorList>
            <person name="Lanie J.A."/>
            <person name="Ng W.-L."/>
            <person name="Kazmierczak K.M."/>
            <person name="Andrzejewski T.M."/>
            <person name="Davidsen T.M."/>
            <person name="Wayne K.J."/>
            <person name="Tettelin H."/>
            <person name="Glass J.I."/>
            <person name="Rusch D."/>
            <person name="Podicherti R."/>
            <person name="Tsui H.-C.T."/>
            <person name="Winkler M.E."/>
        </authorList>
    </citation>
    <scope>NUCLEOTIDE SEQUENCE</scope>
</reference>
<dbReference type="SUPFAM" id="SSF51182">
    <property type="entry name" value="RmlC-like cupins"/>
    <property type="match status" value="2"/>
</dbReference>